<evidence type="ECO:0000259" key="6">
    <source>
        <dbReference type="PROSITE" id="PS50931"/>
    </source>
</evidence>
<dbReference type="Pfam" id="PF03466">
    <property type="entry name" value="LysR_substrate"/>
    <property type="match status" value="1"/>
</dbReference>
<dbReference type="GO" id="GO:0006351">
    <property type="term" value="P:DNA-templated transcription"/>
    <property type="evidence" value="ECO:0007669"/>
    <property type="project" value="TreeGrafter"/>
</dbReference>
<dbReference type="FunFam" id="1.10.10.10:FF:000001">
    <property type="entry name" value="LysR family transcriptional regulator"/>
    <property type="match status" value="1"/>
</dbReference>
<reference evidence="7 8" key="2">
    <citation type="submission" date="2020-06" db="EMBL/GenBank/DDBJ databases">
        <title>Polyphasic characterization of a Rahnella strain isolated from tree sap.</title>
        <authorList>
            <person name="Kim I.S."/>
        </authorList>
    </citation>
    <scope>NUCLEOTIDE SEQUENCE [LARGE SCALE GENOMIC DNA]</scope>
    <source>
        <strain evidence="7 8">SAP-1</strain>
    </source>
</reference>
<dbReference type="PANTHER" id="PTHR30537">
    <property type="entry name" value="HTH-TYPE TRANSCRIPTIONAL REGULATOR"/>
    <property type="match status" value="1"/>
</dbReference>
<dbReference type="AlphaFoldDB" id="A0A848MHZ1"/>
<reference evidence="7 8" key="1">
    <citation type="submission" date="2020-01" db="EMBL/GenBank/DDBJ databases">
        <authorList>
            <person name="Lee S.D."/>
        </authorList>
    </citation>
    <scope>NUCLEOTIDE SEQUENCE [LARGE SCALE GENOMIC DNA]</scope>
    <source>
        <strain evidence="7 8">SAP-1</strain>
    </source>
</reference>
<keyword evidence="2" id="KW-0678">Repressor</keyword>
<evidence type="ECO:0000256" key="3">
    <source>
        <dbReference type="ARBA" id="ARBA00023015"/>
    </source>
</evidence>
<comment type="similarity">
    <text evidence="1">Belongs to the LysR transcriptional regulatory family.</text>
</comment>
<evidence type="ECO:0000256" key="1">
    <source>
        <dbReference type="ARBA" id="ARBA00009437"/>
    </source>
</evidence>
<evidence type="ECO:0000313" key="8">
    <source>
        <dbReference type="Proteomes" id="UP000585363"/>
    </source>
</evidence>
<evidence type="ECO:0000256" key="2">
    <source>
        <dbReference type="ARBA" id="ARBA00022491"/>
    </source>
</evidence>
<dbReference type="PROSITE" id="PS50931">
    <property type="entry name" value="HTH_LYSR"/>
    <property type="match status" value="1"/>
</dbReference>
<dbReference type="Proteomes" id="UP000585363">
    <property type="component" value="Unassembled WGS sequence"/>
</dbReference>
<evidence type="ECO:0000313" key="7">
    <source>
        <dbReference type="EMBL" id="NMP26769.1"/>
    </source>
</evidence>
<dbReference type="GO" id="GO:0043565">
    <property type="term" value="F:sequence-specific DNA binding"/>
    <property type="evidence" value="ECO:0007669"/>
    <property type="project" value="TreeGrafter"/>
</dbReference>
<protein>
    <submittedName>
        <fullName evidence="7">LysR family transcriptional regulator</fullName>
    </submittedName>
</protein>
<dbReference type="CDD" id="cd08476">
    <property type="entry name" value="PBP2_CrgA_like_7"/>
    <property type="match status" value="1"/>
</dbReference>
<comment type="caution">
    <text evidence="7">The sequence shown here is derived from an EMBL/GenBank/DDBJ whole genome shotgun (WGS) entry which is preliminary data.</text>
</comment>
<dbReference type="InterPro" id="IPR036388">
    <property type="entry name" value="WH-like_DNA-bd_sf"/>
</dbReference>
<dbReference type="Gene3D" id="1.10.10.10">
    <property type="entry name" value="Winged helix-like DNA-binding domain superfamily/Winged helix DNA-binding domain"/>
    <property type="match status" value="1"/>
</dbReference>
<proteinExistence type="inferred from homology"/>
<keyword evidence="5" id="KW-0804">Transcription</keyword>
<keyword evidence="4" id="KW-0238">DNA-binding</keyword>
<keyword evidence="8" id="KW-1185">Reference proteome</keyword>
<dbReference type="Pfam" id="PF00126">
    <property type="entry name" value="HTH_1"/>
    <property type="match status" value="1"/>
</dbReference>
<dbReference type="InterPro" id="IPR005119">
    <property type="entry name" value="LysR_subst-bd"/>
</dbReference>
<dbReference type="InterPro" id="IPR058163">
    <property type="entry name" value="LysR-type_TF_proteobact-type"/>
</dbReference>
<dbReference type="EMBL" id="JAADJU010000003">
    <property type="protein sequence ID" value="NMP26769.1"/>
    <property type="molecule type" value="Genomic_DNA"/>
</dbReference>
<dbReference type="SUPFAM" id="SSF53850">
    <property type="entry name" value="Periplasmic binding protein-like II"/>
    <property type="match status" value="1"/>
</dbReference>
<dbReference type="GO" id="GO:0003700">
    <property type="term" value="F:DNA-binding transcription factor activity"/>
    <property type="evidence" value="ECO:0007669"/>
    <property type="project" value="InterPro"/>
</dbReference>
<sequence>MDSLSGLNVFVRVAETGSFVAAGGVLGVSASAIGKSISRLESRLNVRLFHRSTRSLTLTAEGSLFLERSRRILAEFEAAEQEISLAAQFPQGRLRISLPMVGSLMQPVLSEFMRHYPQVELELNFTDKMVDVIEEGFDAVIRTGEMTDSRLSLRKLGDYTKYVVASPQYLAERGTPQNPAELAHHLCLHYRFSRSGKIEPWPLTGALPAHLPLSMVCNNLEAQVYFTQQGCGISCLPEFAVRDGLTSGKLQKILPDYVSHNAAFNILWPSGGYMTPRLRVFIDFLCEHTFAHSRS</sequence>
<dbReference type="PANTHER" id="PTHR30537:SF72">
    <property type="entry name" value="LYSR FAMILY TRANSCRIPTIONAL REGULATOR"/>
    <property type="match status" value="1"/>
</dbReference>
<evidence type="ECO:0000256" key="5">
    <source>
        <dbReference type="ARBA" id="ARBA00023163"/>
    </source>
</evidence>
<keyword evidence="3" id="KW-0805">Transcription regulation</keyword>
<gene>
    <name evidence="7" type="ORF">GW590_07830</name>
</gene>
<organism evidence="7 8">
    <name type="scientific">Rouxiella aceris</name>
    <dbReference type="NCBI Taxonomy" id="2703884"/>
    <lineage>
        <taxon>Bacteria</taxon>
        <taxon>Pseudomonadati</taxon>
        <taxon>Pseudomonadota</taxon>
        <taxon>Gammaproteobacteria</taxon>
        <taxon>Enterobacterales</taxon>
        <taxon>Yersiniaceae</taxon>
        <taxon>Rouxiella</taxon>
    </lineage>
</organism>
<dbReference type="InterPro" id="IPR000847">
    <property type="entry name" value="LysR_HTH_N"/>
</dbReference>
<dbReference type="Gene3D" id="3.40.190.290">
    <property type="match status" value="1"/>
</dbReference>
<evidence type="ECO:0000256" key="4">
    <source>
        <dbReference type="ARBA" id="ARBA00023125"/>
    </source>
</evidence>
<dbReference type="InterPro" id="IPR036390">
    <property type="entry name" value="WH_DNA-bd_sf"/>
</dbReference>
<feature type="domain" description="HTH lysR-type" evidence="6">
    <location>
        <begin position="1"/>
        <end position="59"/>
    </location>
</feature>
<name>A0A848MHZ1_9GAMM</name>
<dbReference type="SUPFAM" id="SSF46785">
    <property type="entry name" value="Winged helix' DNA-binding domain"/>
    <property type="match status" value="1"/>
</dbReference>
<accession>A0A848MHZ1</accession>
<dbReference type="RefSeq" id="WP_169402458.1">
    <property type="nucleotide sequence ID" value="NZ_JAADJU010000003.1"/>
</dbReference>